<evidence type="ECO:0000313" key="3">
    <source>
        <dbReference type="Proteomes" id="UP000799757"/>
    </source>
</evidence>
<gene>
    <name evidence="2" type="ORF">K505DRAFT_320531</name>
</gene>
<reference evidence="2" key="1">
    <citation type="journal article" date="2020" name="Stud. Mycol.">
        <title>101 Dothideomycetes genomes: a test case for predicting lifestyles and emergence of pathogens.</title>
        <authorList>
            <person name="Haridas S."/>
            <person name="Albert R."/>
            <person name="Binder M."/>
            <person name="Bloem J."/>
            <person name="Labutti K."/>
            <person name="Salamov A."/>
            <person name="Andreopoulos B."/>
            <person name="Baker S."/>
            <person name="Barry K."/>
            <person name="Bills G."/>
            <person name="Bluhm B."/>
            <person name="Cannon C."/>
            <person name="Castanera R."/>
            <person name="Culley D."/>
            <person name="Daum C."/>
            <person name="Ezra D."/>
            <person name="Gonzalez J."/>
            <person name="Henrissat B."/>
            <person name="Kuo A."/>
            <person name="Liang C."/>
            <person name="Lipzen A."/>
            <person name="Lutzoni F."/>
            <person name="Magnuson J."/>
            <person name="Mondo S."/>
            <person name="Nolan M."/>
            <person name="Ohm R."/>
            <person name="Pangilinan J."/>
            <person name="Park H.-J."/>
            <person name="Ramirez L."/>
            <person name="Alfaro M."/>
            <person name="Sun H."/>
            <person name="Tritt A."/>
            <person name="Yoshinaga Y."/>
            <person name="Zwiers L.-H."/>
            <person name="Turgeon B."/>
            <person name="Goodwin S."/>
            <person name="Spatafora J."/>
            <person name="Crous P."/>
            <person name="Grigoriev I."/>
        </authorList>
    </citation>
    <scope>NUCLEOTIDE SEQUENCE</scope>
    <source>
        <strain evidence="2">CBS 109.77</strain>
    </source>
</reference>
<proteinExistence type="predicted"/>
<evidence type="ECO:0000256" key="1">
    <source>
        <dbReference type="SAM" id="MobiDB-lite"/>
    </source>
</evidence>
<name>A0A6A6XV41_9PLEO</name>
<feature type="compositionally biased region" description="Polar residues" evidence="1">
    <location>
        <begin position="23"/>
        <end position="37"/>
    </location>
</feature>
<dbReference type="EMBL" id="MU001748">
    <property type="protein sequence ID" value="KAF2800431.1"/>
    <property type="molecule type" value="Genomic_DNA"/>
</dbReference>
<keyword evidence="3" id="KW-1185">Reference proteome</keyword>
<organism evidence="2 3">
    <name type="scientific">Melanomma pulvis-pyrius CBS 109.77</name>
    <dbReference type="NCBI Taxonomy" id="1314802"/>
    <lineage>
        <taxon>Eukaryota</taxon>
        <taxon>Fungi</taxon>
        <taxon>Dikarya</taxon>
        <taxon>Ascomycota</taxon>
        <taxon>Pezizomycotina</taxon>
        <taxon>Dothideomycetes</taxon>
        <taxon>Pleosporomycetidae</taxon>
        <taxon>Pleosporales</taxon>
        <taxon>Melanommataceae</taxon>
        <taxon>Melanomma</taxon>
    </lineage>
</organism>
<evidence type="ECO:0000313" key="2">
    <source>
        <dbReference type="EMBL" id="KAF2800431.1"/>
    </source>
</evidence>
<feature type="compositionally biased region" description="Pro residues" evidence="1">
    <location>
        <begin position="10"/>
        <end position="21"/>
    </location>
</feature>
<dbReference type="Proteomes" id="UP000799757">
    <property type="component" value="Unassembled WGS sequence"/>
</dbReference>
<accession>A0A6A6XV41</accession>
<feature type="region of interest" description="Disordered" evidence="1">
    <location>
        <begin position="1"/>
        <end position="55"/>
    </location>
</feature>
<dbReference type="AlphaFoldDB" id="A0A6A6XV41"/>
<protein>
    <submittedName>
        <fullName evidence="2">Uncharacterized protein</fullName>
    </submittedName>
</protein>
<sequence>MRLLTLLASPPRPPSTRPFPPSHLTSLPASQPLSSLRSGGAEDPARMPLTPPHLSDPCCRSCIL</sequence>